<dbReference type="RefSeq" id="WP_013225698.1">
    <property type="nucleotide sequence ID" value="NC_014318.1"/>
</dbReference>
<dbReference type="PANTHER" id="PTHR30055">
    <property type="entry name" value="HTH-TYPE TRANSCRIPTIONAL REGULATOR RUTR"/>
    <property type="match status" value="1"/>
</dbReference>
<dbReference type="GO" id="GO:0000976">
    <property type="term" value="F:transcription cis-regulatory region binding"/>
    <property type="evidence" value="ECO:0007669"/>
    <property type="project" value="TreeGrafter"/>
</dbReference>
<dbReference type="KEGG" id="amd:AMED_3847"/>
<evidence type="ECO:0000256" key="1">
    <source>
        <dbReference type="ARBA" id="ARBA00023015"/>
    </source>
</evidence>
<evidence type="ECO:0000256" key="4">
    <source>
        <dbReference type="PROSITE-ProRule" id="PRU00335"/>
    </source>
</evidence>
<evidence type="ECO:0000313" key="7">
    <source>
        <dbReference type="Proteomes" id="UP000000328"/>
    </source>
</evidence>
<sequence length="200" mass="21714">MDQTSERDRLVDAAYRALVATGGASLSVTEVLRAAELSTRAFYRHFASKDELLLALFRQDSDRVAARLRRAAAADPPTAALRAFVQAMLRITADPRRRQRVLVMSSEEIARAKGFAAERQRYHALVQDELVAILERGRADGTFPLARPSSDAGWIRAAIQHAFDEQITGSAPATPDEAAELLTGFALRALGARDAEPAGG</sequence>
<dbReference type="InterPro" id="IPR050109">
    <property type="entry name" value="HTH-type_TetR-like_transc_reg"/>
</dbReference>
<gene>
    <name evidence="6" type="ordered locus">AMED_3847</name>
</gene>
<keyword evidence="3" id="KW-0804">Transcription</keyword>
<protein>
    <submittedName>
        <fullName evidence="6">TetR family transcriptional regulator</fullName>
    </submittedName>
</protein>
<feature type="domain" description="HTH tetR-type" evidence="5">
    <location>
        <begin position="4"/>
        <end position="64"/>
    </location>
</feature>
<dbReference type="HOGENOM" id="CLU_096398_0_0_11"/>
<dbReference type="InterPro" id="IPR001647">
    <property type="entry name" value="HTH_TetR"/>
</dbReference>
<dbReference type="PROSITE" id="PS50977">
    <property type="entry name" value="HTH_TETR_2"/>
    <property type="match status" value="1"/>
</dbReference>
<feature type="DNA-binding region" description="H-T-H motif" evidence="4">
    <location>
        <begin position="27"/>
        <end position="46"/>
    </location>
</feature>
<dbReference type="InterPro" id="IPR036271">
    <property type="entry name" value="Tet_transcr_reg_TetR-rel_C_sf"/>
</dbReference>
<evidence type="ECO:0000256" key="3">
    <source>
        <dbReference type="ARBA" id="ARBA00023163"/>
    </source>
</evidence>
<keyword evidence="1" id="KW-0805">Transcription regulation</keyword>
<dbReference type="Gene3D" id="1.10.357.10">
    <property type="entry name" value="Tetracycline Repressor, domain 2"/>
    <property type="match status" value="1"/>
</dbReference>
<dbReference type="PATRIC" id="fig|749927.5.peg.3977"/>
<name>A0A0H3D4P5_AMYMU</name>
<dbReference type="AlphaFoldDB" id="A0A0H3D4P5"/>
<dbReference type="SUPFAM" id="SSF48498">
    <property type="entry name" value="Tetracyclin repressor-like, C-terminal domain"/>
    <property type="match status" value="1"/>
</dbReference>
<dbReference type="Pfam" id="PF00440">
    <property type="entry name" value="TetR_N"/>
    <property type="match status" value="1"/>
</dbReference>
<dbReference type="PANTHER" id="PTHR30055:SF234">
    <property type="entry name" value="HTH-TYPE TRANSCRIPTIONAL REGULATOR BETI"/>
    <property type="match status" value="1"/>
</dbReference>
<evidence type="ECO:0000313" key="6">
    <source>
        <dbReference type="EMBL" id="ADJ45626.1"/>
    </source>
</evidence>
<dbReference type="Proteomes" id="UP000000328">
    <property type="component" value="Chromosome"/>
</dbReference>
<dbReference type="EMBL" id="CP002000">
    <property type="protein sequence ID" value="ADJ45626.1"/>
    <property type="molecule type" value="Genomic_DNA"/>
</dbReference>
<dbReference type="GeneID" id="92871588"/>
<dbReference type="OrthoDB" id="3469831at2"/>
<dbReference type="GO" id="GO:0003700">
    <property type="term" value="F:DNA-binding transcription factor activity"/>
    <property type="evidence" value="ECO:0007669"/>
    <property type="project" value="TreeGrafter"/>
</dbReference>
<accession>A0A0H3D4P5</accession>
<evidence type="ECO:0000256" key="2">
    <source>
        <dbReference type="ARBA" id="ARBA00023125"/>
    </source>
</evidence>
<reference evidence="6 7" key="1">
    <citation type="journal article" date="2010" name="Cell Res.">
        <title>Complete genome sequence of the rifamycin SV-producing Amycolatopsis mediterranei U32 revealed its genetic characteristics in phylogeny and metabolism.</title>
        <authorList>
            <person name="Zhao W."/>
            <person name="Zhong Y."/>
            <person name="Yuan H."/>
            <person name="Wang J."/>
            <person name="Zheng H."/>
            <person name="Wang Y."/>
            <person name="Cen X."/>
            <person name="Xu F."/>
            <person name="Bai J."/>
            <person name="Han X."/>
            <person name="Lu G."/>
            <person name="Zhu Y."/>
            <person name="Shao Z."/>
            <person name="Yan H."/>
            <person name="Li C."/>
            <person name="Peng N."/>
            <person name="Zhang Z."/>
            <person name="Zhang Y."/>
            <person name="Lin W."/>
            <person name="Fan Y."/>
            <person name="Qin Z."/>
            <person name="Hu Y."/>
            <person name="Zhu B."/>
            <person name="Wang S."/>
            <person name="Ding X."/>
            <person name="Zhao G.P."/>
        </authorList>
    </citation>
    <scope>NUCLEOTIDE SEQUENCE [LARGE SCALE GENOMIC DNA]</scope>
    <source>
        <strain evidence="7">U-32</strain>
    </source>
</reference>
<dbReference type="InterPro" id="IPR009057">
    <property type="entry name" value="Homeodomain-like_sf"/>
</dbReference>
<evidence type="ECO:0000259" key="5">
    <source>
        <dbReference type="PROSITE" id="PS50977"/>
    </source>
</evidence>
<proteinExistence type="predicted"/>
<keyword evidence="2 4" id="KW-0238">DNA-binding</keyword>
<dbReference type="Gene3D" id="1.10.10.60">
    <property type="entry name" value="Homeodomain-like"/>
    <property type="match status" value="1"/>
</dbReference>
<organism evidence="6 7">
    <name type="scientific">Amycolatopsis mediterranei (strain U-32)</name>
    <dbReference type="NCBI Taxonomy" id="749927"/>
    <lineage>
        <taxon>Bacteria</taxon>
        <taxon>Bacillati</taxon>
        <taxon>Actinomycetota</taxon>
        <taxon>Actinomycetes</taxon>
        <taxon>Pseudonocardiales</taxon>
        <taxon>Pseudonocardiaceae</taxon>
        <taxon>Amycolatopsis</taxon>
    </lineage>
</organism>
<dbReference type="SUPFAM" id="SSF46689">
    <property type="entry name" value="Homeodomain-like"/>
    <property type="match status" value="1"/>
</dbReference>
<dbReference type="eggNOG" id="COG1309">
    <property type="taxonomic scope" value="Bacteria"/>
</dbReference>